<dbReference type="AlphaFoldDB" id="A0A4S8W6V0"/>
<reference evidence="1 2" key="1">
    <citation type="submission" date="2018-10" db="EMBL/GenBank/DDBJ databases">
        <title>Fifty Aureobasidium pullulans genomes reveal a recombining polyextremotolerant generalist.</title>
        <authorList>
            <person name="Gostincar C."/>
            <person name="Turk M."/>
            <person name="Zajc J."/>
            <person name="Gunde-Cimerman N."/>
        </authorList>
    </citation>
    <scope>NUCLEOTIDE SEQUENCE [LARGE SCALE GENOMIC DNA]</scope>
    <source>
        <strain evidence="1 2">EXF-11318</strain>
    </source>
</reference>
<evidence type="ECO:0000313" key="1">
    <source>
        <dbReference type="EMBL" id="THW20953.1"/>
    </source>
</evidence>
<evidence type="ECO:0000313" key="2">
    <source>
        <dbReference type="Proteomes" id="UP000308014"/>
    </source>
</evidence>
<comment type="caution">
    <text evidence="1">The sequence shown here is derived from an EMBL/GenBank/DDBJ whole genome shotgun (WGS) entry which is preliminary data.</text>
</comment>
<gene>
    <name evidence="1" type="ORF">D6D24_02011</name>
</gene>
<name>A0A4S8W6V0_AURPU</name>
<dbReference type="Proteomes" id="UP000308014">
    <property type="component" value="Unassembled WGS sequence"/>
</dbReference>
<accession>A0A4S8W6V0</accession>
<sequence>MAKDHIAVSLDSEQTWKDFLASSKKSDDRFRYVRLNTSFPTDPPLLDDLSMLSELREMAKKQFAGQYQTNMLALKLVATSFYFQPNETDPLKRKEVTGKLARTISWKLYVNSDATGYIRCRFPDDDPRISALGTFIFEKTGIANEAYFLISEQGQAGSHTTVKLGAEILERMIRNCQFQLKQIKIPVSNEIYKTNIALRYGAGQEFPISGFPKCLISPTRHSKDSRGGLLVRFNHTSHLLGNATARDLQLEQLRLTKGAEGCMPQEDIGQELQGRMVDGPEDRANGWWSPSNLAQMQVYELDSTAVLAELPG</sequence>
<dbReference type="EMBL" id="QZAJ01000040">
    <property type="protein sequence ID" value="THW20953.1"/>
    <property type="molecule type" value="Genomic_DNA"/>
</dbReference>
<organism evidence="1 2">
    <name type="scientific">Aureobasidium pullulans</name>
    <name type="common">Black yeast</name>
    <name type="synonym">Pullularia pullulans</name>
    <dbReference type="NCBI Taxonomy" id="5580"/>
    <lineage>
        <taxon>Eukaryota</taxon>
        <taxon>Fungi</taxon>
        <taxon>Dikarya</taxon>
        <taxon>Ascomycota</taxon>
        <taxon>Pezizomycotina</taxon>
        <taxon>Dothideomycetes</taxon>
        <taxon>Dothideomycetidae</taxon>
        <taxon>Dothideales</taxon>
        <taxon>Saccotheciaceae</taxon>
        <taxon>Aureobasidium</taxon>
    </lineage>
</organism>
<protein>
    <submittedName>
        <fullName evidence="1">Uncharacterized protein</fullName>
    </submittedName>
</protein>
<proteinExistence type="predicted"/>